<evidence type="ECO:0000313" key="12">
    <source>
        <dbReference type="EMBL" id="CAC5402194.1"/>
    </source>
</evidence>
<dbReference type="PROSITE" id="PS50262">
    <property type="entry name" value="G_PROTEIN_RECEP_F1_2"/>
    <property type="match status" value="1"/>
</dbReference>
<accession>A0A6J8D4Y9</accession>
<name>A0A6J8D4Y9_MYTCO</name>
<evidence type="ECO:0000256" key="3">
    <source>
        <dbReference type="ARBA" id="ARBA00022692"/>
    </source>
</evidence>
<organism evidence="12 13">
    <name type="scientific">Mytilus coruscus</name>
    <name type="common">Sea mussel</name>
    <dbReference type="NCBI Taxonomy" id="42192"/>
    <lineage>
        <taxon>Eukaryota</taxon>
        <taxon>Metazoa</taxon>
        <taxon>Spiralia</taxon>
        <taxon>Lophotrochozoa</taxon>
        <taxon>Mollusca</taxon>
        <taxon>Bivalvia</taxon>
        <taxon>Autobranchia</taxon>
        <taxon>Pteriomorphia</taxon>
        <taxon>Mytilida</taxon>
        <taxon>Mytiloidea</taxon>
        <taxon>Mytilidae</taxon>
        <taxon>Mytilinae</taxon>
        <taxon>Mytilus</taxon>
    </lineage>
</organism>
<dbReference type="GO" id="GO:0005886">
    <property type="term" value="C:plasma membrane"/>
    <property type="evidence" value="ECO:0007669"/>
    <property type="project" value="TreeGrafter"/>
</dbReference>
<keyword evidence="13" id="KW-1185">Reference proteome</keyword>
<keyword evidence="4 10" id="KW-1133">Transmembrane helix</keyword>
<evidence type="ECO:0000256" key="7">
    <source>
        <dbReference type="ARBA" id="ARBA00023170"/>
    </source>
</evidence>
<dbReference type="InterPro" id="IPR017452">
    <property type="entry name" value="GPCR_Rhodpsn_7TM"/>
</dbReference>
<evidence type="ECO:0000256" key="5">
    <source>
        <dbReference type="ARBA" id="ARBA00023040"/>
    </source>
</evidence>
<dbReference type="EMBL" id="CACVKT020006490">
    <property type="protein sequence ID" value="CAC5402194.1"/>
    <property type="molecule type" value="Genomic_DNA"/>
</dbReference>
<dbReference type="PROSITE" id="PS00237">
    <property type="entry name" value="G_PROTEIN_RECEP_F1_1"/>
    <property type="match status" value="1"/>
</dbReference>
<dbReference type="PRINTS" id="PR01012">
    <property type="entry name" value="NRPEPTIDEYR"/>
</dbReference>
<dbReference type="Proteomes" id="UP000507470">
    <property type="component" value="Unassembled WGS sequence"/>
</dbReference>
<evidence type="ECO:0000256" key="2">
    <source>
        <dbReference type="ARBA" id="ARBA00010663"/>
    </source>
</evidence>
<evidence type="ECO:0000256" key="9">
    <source>
        <dbReference type="RuleBase" id="RU000688"/>
    </source>
</evidence>
<evidence type="ECO:0000313" key="13">
    <source>
        <dbReference type="Proteomes" id="UP000507470"/>
    </source>
</evidence>
<dbReference type="InterPro" id="IPR000611">
    <property type="entry name" value="NPY_rcpt"/>
</dbReference>
<dbReference type="InterPro" id="IPR000276">
    <property type="entry name" value="GPCR_Rhodpsn"/>
</dbReference>
<evidence type="ECO:0000259" key="11">
    <source>
        <dbReference type="PROSITE" id="PS50262"/>
    </source>
</evidence>
<reference evidence="12 13" key="1">
    <citation type="submission" date="2020-06" db="EMBL/GenBank/DDBJ databases">
        <authorList>
            <person name="Li R."/>
            <person name="Bekaert M."/>
        </authorList>
    </citation>
    <scope>NUCLEOTIDE SEQUENCE [LARGE SCALE GENOMIC DNA]</scope>
    <source>
        <strain evidence="13">wild</strain>
    </source>
</reference>
<evidence type="ECO:0000256" key="8">
    <source>
        <dbReference type="ARBA" id="ARBA00023224"/>
    </source>
</evidence>
<dbReference type="PRINTS" id="PR00237">
    <property type="entry name" value="GPCRRHODOPSN"/>
</dbReference>
<dbReference type="SUPFAM" id="SSF81321">
    <property type="entry name" value="Family A G protein-coupled receptor-like"/>
    <property type="match status" value="1"/>
</dbReference>
<feature type="transmembrane region" description="Helical" evidence="10">
    <location>
        <begin position="319"/>
        <end position="342"/>
    </location>
</feature>
<sequence length="422" mass="48158">MANVRDFGRIRAFNSTDSSIHSESNNSLRLSVTRQIKIVDPVSGLNNVTMTDMALSPEAAGIFIVLYSITTLLAIVGNILAIVVFTKGRKCRTDLRPFLLNLAVADLIMAIFCIPFTFVTKLLQRWVFSPPMCPIVLFLQLTAVTASVFTNTAIGIDRFYAVAFPLKSRIISQRHTIMIAVIWIVSITFNVVQFKVVQARHNNFTQILECVEDWNDNTLYTRRAYTLFILFITYIIPLTTLSVTYSIVGCIIWRRKIPGQVNEARDQQHNKATRQIVKMLITIVTLFGLCWIPLHAFILTVDFNSDLFQRADLMPVIQTVYFVVHWIAMSNSFVNPIIYTFMNNSFRHDLCSLFLLFKNRSDSLVSNSTLMTQYWKDNNGVYTDRKARKKMSLPVDLEPGNEPCENFKHKSDVTRGTSCKAF</sequence>
<dbReference type="OrthoDB" id="5981855at2759"/>
<feature type="transmembrane region" description="Helical" evidence="10">
    <location>
        <begin position="275"/>
        <end position="299"/>
    </location>
</feature>
<dbReference type="PANTHER" id="PTHR45695">
    <property type="entry name" value="LEUCOKININ RECEPTOR-RELATED"/>
    <property type="match status" value="1"/>
</dbReference>
<evidence type="ECO:0000256" key="1">
    <source>
        <dbReference type="ARBA" id="ARBA00004141"/>
    </source>
</evidence>
<protein>
    <recommendedName>
        <fullName evidence="11">G-protein coupled receptors family 1 profile domain-containing protein</fullName>
    </recommendedName>
</protein>
<feature type="transmembrane region" description="Helical" evidence="10">
    <location>
        <begin position="98"/>
        <end position="123"/>
    </location>
</feature>
<keyword evidence="5 9" id="KW-0297">G-protein coupled receptor</keyword>
<comment type="subcellular location">
    <subcellularLocation>
        <location evidence="1">Membrane</location>
        <topology evidence="1">Multi-pass membrane protein</topology>
    </subcellularLocation>
</comment>
<proteinExistence type="inferred from homology"/>
<keyword evidence="3 9" id="KW-0812">Transmembrane</keyword>
<dbReference type="Pfam" id="PF00001">
    <property type="entry name" value="7tm_1"/>
    <property type="match status" value="1"/>
</dbReference>
<dbReference type="AlphaFoldDB" id="A0A6J8D4Y9"/>
<feature type="domain" description="G-protein coupled receptors family 1 profile" evidence="11">
    <location>
        <begin position="77"/>
        <end position="339"/>
    </location>
</feature>
<comment type="similarity">
    <text evidence="2 9">Belongs to the G-protein coupled receptor 1 family.</text>
</comment>
<keyword evidence="6 10" id="KW-0472">Membrane</keyword>
<gene>
    <name evidence="12" type="ORF">MCOR_36178</name>
</gene>
<dbReference type="Gene3D" id="1.20.1070.10">
    <property type="entry name" value="Rhodopsin 7-helix transmembrane proteins"/>
    <property type="match status" value="1"/>
</dbReference>
<feature type="transmembrane region" description="Helical" evidence="10">
    <location>
        <begin position="135"/>
        <end position="156"/>
    </location>
</feature>
<keyword evidence="7 9" id="KW-0675">Receptor</keyword>
<feature type="transmembrane region" description="Helical" evidence="10">
    <location>
        <begin position="60"/>
        <end position="86"/>
    </location>
</feature>
<evidence type="ECO:0000256" key="10">
    <source>
        <dbReference type="SAM" id="Phobius"/>
    </source>
</evidence>
<feature type="transmembrane region" description="Helical" evidence="10">
    <location>
        <begin position="224"/>
        <end position="254"/>
    </location>
</feature>
<dbReference type="PANTHER" id="PTHR45695:SF9">
    <property type="entry name" value="LEUCOKININ RECEPTOR"/>
    <property type="match status" value="1"/>
</dbReference>
<keyword evidence="8 9" id="KW-0807">Transducer</keyword>
<evidence type="ECO:0000256" key="6">
    <source>
        <dbReference type="ARBA" id="ARBA00023136"/>
    </source>
</evidence>
<dbReference type="GO" id="GO:0004983">
    <property type="term" value="F:neuropeptide Y receptor activity"/>
    <property type="evidence" value="ECO:0007669"/>
    <property type="project" value="InterPro"/>
</dbReference>
<feature type="transmembrane region" description="Helical" evidence="10">
    <location>
        <begin position="177"/>
        <end position="196"/>
    </location>
</feature>
<evidence type="ECO:0000256" key="4">
    <source>
        <dbReference type="ARBA" id="ARBA00022989"/>
    </source>
</evidence>